<gene>
    <name evidence="6" type="primary">RPP1</name>
    <name evidence="6" type="ORF">CAAN4_F09406</name>
</gene>
<dbReference type="PANTHER" id="PTHR13031">
    <property type="entry name" value="RIBONUCLEASE P SUBUNIT P30"/>
    <property type="match status" value="1"/>
</dbReference>
<dbReference type="Pfam" id="PF01876">
    <property type="entry name" value="RNase_P_p30"/>
    <property type="match status" value="1"/>
</dbReference>
<evidence type="ECO:0000256" key="5">
    <source>
        <dbReference type="SAM" id="Phobius"/>
    </source>
</evidence>
<dbReference type="Proteomes" id="UP001497600">
    <property type="component" value="Chromosome F"/>
</dbReference>
<comment type="subcellular location">
    <subcellularLocation>
        <location evidence="1">Nucleus</location>
    </subcellularLocation>
</comment>
<keyword evidence="3" id="KW-0819">tRNA processing</keyword>
<sequence length="312" mass="33951">MSDLNVPWPSTSYTSPPSPQQLTTLYNVIATLYVLGYTSLAINFTLPEGTKIPFGSGLAAINPIPISSLREKFAHFANLRLFSRITLVVSDPAQCQGLAKLQNVFDIIAIQPTTERALQLAATNLDIDLISVNLSNRLPFFLKHKTVGSAIDKGIQFELCYASVVAGTAGYLVSNANDNMSLSTTALLARKVFFSNVMQLIRASRSNGLVVSSGATQPLQVRNGTDILNLLKTVGLDHSRAKACLSDNPQKVLVSGRLRIKSYKQTIVMGTEPRDVLLDNAQEDPAKKVESSGYRKRLGDTSSGRLLKKLKR</sequence>
<reference evidence="6 7" key="1">
    <citation type="submission" date="2024-01" db="EMBL/GenBank/DDBJ databases">
        <authorList>
            <consortium name="Genoscope - CEA"/>
            <person name="William W."/>
        </authorList>
    </citation>
    <scope>NUCLEOTIDE SEQUENCE [LARGE SCALE GENOMIC DNA]</scope>
    <source>
        <strain evidence="6 7">29B2s-10</strain>
    </source>
</reference>
<dbReference type="InterPro" id="IPR016195">
    <property type="entry name" value="Pol/histidinol_Pase-like"/>
</dbReference>
<feature type="transmembrane region" description="Helical" evidence="5">
    <location>
        <begin position="25"/>
        <end position="46"/>
    </location>
</feature>
<organism evidence="6 7">
    <name type="scientific">[Candida] anglica</name>
    <dbReference type="NCBI Taxonomy" id="148631"/>
    <lineage>
        <taxon>Eukaryota</taxon>
        <taxon>Fungi</taxon>
        <taxon>Dikarya</taxon>
        <taxon>Ascomycota</taxon>
        <taxon>Saccharomycotina</taxon>
        <taxon>Pichiomycetes</taxon>
        <taxon>Debaryomycetaceae</taxon>
        <taxon>Kurtzmaniella</taxon>
    </lineage>
</organism>
<name>A0ABP0EGL7_9ASCO</name>
<evidence type="ECO:0000256" key="3">
    <source>
        <dbReference type="ARBA" id="ARBA00022694"/>
    </source>
</evidence>
<comment type="similarity">
    <text evidence="2">Belongs to the eukaryotic/archaeal RNase P protein component 3 family.</text>
</comment>
<keyword evidence="5" id="KW-0812">Transmembrane</keyword>
<evidence type="ECO:0000256" key="2">
    <source>
        <dbReference type="ARBA" id="ARBA00007331"/>
    </source>
</evidence>
<dbReference type="InterPro" id="IPR002738">
    <property type="entry name" value="RNase_P_p30"/>
</dbReference>
<evidence type="ECO:0000256" key="4">
    <source>
        <dbReference type="SAM" id="MobiDB-lite"/>
    </source>
</evidence>
<accession>A0ABP0EGL7</accession>
<keyword evidence="5" id="KW-0472">Membrane</keyword>
<protein>
    <submittedName>
        <fullName evidence="6">Ribonuclease P/MRP protein subunit Rpp1p</fullName>
    </submittedName>
</protein>
<keyword evidence="7" id="KW-1185">Reference proteome</keyword>
<feature type="region of interest" description="Disordered" evidence="4">
    <location>
        <begin position="278"/>
        <end position="312"/>
    </location>
</feature>
<evidence type="ECO:0000313" key="6">
    <source>
        <dbReference type="EMBL" id="CAK7912962.1"/>
    </source>
</evidence>
<keyword evidence="5" id="KW-1133">Transmembrane helix</keyword>
<proteinExistence type="inferred from homology"/>
<dbReference type="PANTHER" id="PTHR13031:SF0">
    <property type="entry name" value="RIBONUCLEASE P PROTEIN SUBUNIT P30"/>
    <property type="match status" value="1"/>
</dbReference>
<evidence type="ECO:0000313" key="7">
    <source>
        <dbReference type="Proteomes" id="UP001497600"/>
    </source>
</evidence>
<dbReference type="SUPFAM" id="SSF89550">
    <property type="entry name" value="PHP domain-like"/>
    <property type="match status" value="1"/>
</dbReference>
<dbReference type="Gene3D" id="3.20.20.140">
    <property type="entry name" value="Metal-dependent hydrolases"/>
    <property type="match status" value="1"/>
</dbReference>
<evidence type="ECO:0000256" key="1">
    <source>
        <dbReference type="ARBA" id="ARBA00004123"/>
    </source>
</evidence>
<dbReference type="EMBL" id="OZ004258">
    <property type="protein sequence ID" value="CAK7912962.1"/>
    <property type="molecule type" value="Genomic_DNA"/>
</dbReference>